<protein>
    <submittedName>
        <fullName evidence="1">Uncharacterized protein</fullName>
    </submittedName>
</protein>
<evidence type="ECO:0000313" key="2">
    <source>
        <dbReference type="Proteomes" id="UP000325945"/>
    </source>
</evidence>
<dbReference type="AlphaFoldDB" id="A0A5N6XAN4"/>
<accession>A0A5N6XAN4</accession>
<sequence length="55" mass="6033">MVTAPMGQAVAGAEKRGDIVYALLNPQTIKISRMGIPITCQRRHDAYPDRETCST</sequence>
<dbReference type="Proteomes" id="UP000325945">
    <property type="component" value="Unassembled WGS sequence"/>
</dbReference>
<dbReference type="EMBL" id="ML741774">
    <property type="protein sequence ID" value="KAE8330317.1"/>
    <property type="molecule type" value="Genomic_DNA"/>
</dbReference>
<reference evidence="2" key="1">
    <citation type="submission" date="2019-04" db="EMBL/GenBank/DDBJ databases">
        <title>Friends and foes A comparative genomics studyof 23 Aspergillus species from section Flavi.</title>
        <authorList>
            <consortium name="DOE Joint Genome Institute"/>
            <person name="Kjaerbolling I."/>
            <person name="Vesth T."/>
            <person name="Frisvad J.C."/>
            <person name="Nybo J.L."/>
            <person name="Theobald S."/>
            <person name="Kildgaard S."/>
            <person name="Isbrandt T."/>
            <person name="Kuo A."/>
            <person name="Sato A."/>
            <person name="Lyhne E.K."/>
            <person name="Kogle M.E."/>
            <person name="Wiebenga A."/>
            <person name="Kun R.S."/>
            <person name="Lubbers R.J."/>
            <person name="Makela M.R."/>
            <person name="Barry K."/>
            <person name="Chovatia M."/>
            <person name="Clum A."/>
            <person name="Daum C."/>
            <person name="Haridas S."/>
            <person name="He G."/>
            <person name="LaButti K."/>
            <person name="Lipzen A."/>
            <person name="Mondo S."/>
            <person name="Riley R."/>
            <person name="Salamov A."/>
            <person name="Simmons B.A."/>
            <person name="Magnuson J.K."/>
            <person name="Henrissat B."/>
            <person name="Mortensen U.H."/>
            <person name="Larsen T.O."/>
            <person name="Devries R.P."/>
            <person name="Grigoriev I.V."/>
            <person name="Machida M."/>
            <person name="Baker S.E."/>
            <person name="Andersen M.R."/>
        </authorList>
    </citation>
    <scope>NUCLEOTIDE SEQUENCE [LARGE SCALE GENOMIC DNA]</scope>
    <source>
        <strain evidence="2">CBS 130017</strain>
    </source>
</reference>
<gene>
    <name evidence="1" type="ORF">BDV39DRAFT_170473</name>
</gene>
<evidence type="ECO:0000313" key="1">
    <source>
        <dbReference type="EMBL" id="KAE8330317.1"/>
    </source>
</evidence>
<keyword evidence="2" id="KW-1185">Reference proteome</keyword>
<proteinExistence type="predicted"/>
<name>A0A5N6XAN4_9EURO</name>
<organism evidence="1 2">
    <name type="scientific">Aspergillus sergii</name>
    <dbReference type="NCBI Taxonomy" id="1034303"/>
    <lineage>
        <taxon>Eukaryota</taxon>
        <taxon>Fungi</taxon>
        <taxon>Dikarya</taxon>
        <taxon>Ascomycota</taxon>
        <taxon>Pezizomycotina</taxon>
        <taxon>Eurotiomycetes</taxon>
        <taxon>Eurotiomycetidae</taxon>
        <taxon>Eurotiales</taxon>
        <taxon>Aspergillaceae</taxon>
        <taxon>Aspergillus</taxon>
        <taxon>Aspergillus subgen. Circumdati</taxon>
    </lineage>
</organism>